<sequence length="120" mass="13618">MPYHQVPAQCSGGESLSGVGGPRCGLLVQDHRASWRRLERYPPHMPPRYRATDRADIFADYLETQFQPYPAEDTQHVEEVEQTVDEYLEQAIAPTEDPIIITPGQFFSRFAVLSSGRPRS</sequence>
<evidence type="ECO:0000313" key="1">
    <source>
        <dbReference type="EMBL" id="CAG9574667.1"/>
    </source>
</evidence>
<dbReference type="OrthoDB" id="10065625at2759"/>
<comment type="caution">
    <text evidence="1">The sequence shown here is derived from an EMBL/GenBank/DDBJ whole genome shotgun (WGS) entry which is preliminary data.</text>
</comment>
<evidence type="ECO:0000313" key="2">
    <source>
        <dbReference type="Proteomes" id="UP000789524"/>
    </source>
</evidence>
<dbReference type="Proteomes" id="UP000789524">
    <property type="component" value="Unassembled WGS sequence"/>
</dbReference>
<reference evidence="1" key="1">
    <citation type="submission" date="2021-09" db="EMBL/GenBank/DDBJ databases">
        <authorList>
            <person name="Martin H S."/>
        </authorList>
    </citation>
    <scope>NUCLEOTIDE SEQUENCE</scope>
</reference>
<gene>
    <name evidence="1" type="ORF">DCHRY22_LOCUS10914</name>
</gene>
<organism evidence="1 2">
    <name type="scientific">Danaus chrysippus</name>
    <name type="common">African queen</name>
    <dbReference type="NCBI Taxonomy" id="151541"/>
    <lineage>
        <taxon>Eukaryota</taxon>
        <taxon>Metazoa</taxon>
        <taxon>Ecdysozoa</taxon>
        <taxon>Arthropoda</taxon>
        <taxon>Hexapoda</taxon>
        <taxon>Insecta</taxon>
        <taxon>Pterygota</taxon>
        <taxon>Neoptera</taxon>
        <taxon>Endopterygota</taxon>
        <taxon>Lepidoptera</taxon>
        <taxon>Glossata</taxon>
        <taxon>Ditrysia</taxon>
        <taxon>Papilionoidea</taxon>
        <taxon>Nymphalidae</taxon>
        <taxon>Danainae</taxon>
        <taxon>Danaini</taxon>
        <taxon>Danaina</taxon>
        <taxon>Danaus</taxon>
        <taxon>Anosia</taxon>
    </lineage>
</organism>
<dbReference type="EMBL" id="CAKASE010000073">
    <property type="protein sequence ID" value="CAG9574667.1"/>
    <property type="molecule type" value="Genomic_DNA"/>
</dbReference>
<proteinExistence type="predicted"/>
<keyword evidence="2" id="KW-1185">Reference proteome</keyword>
<accession>A0A8J2QY78</accession>
<name>A0A8J2QY78_9NEOP</name>
<protein>
    <submittedName>
        <fullName evidence="1">(African queen) hypothetical protein</fullName>
    </submittedName>
</protein>
<dbReference type="AlphaFoldDB" id="A0A8J2QY78"/>